<feature type="chain" id="PRO_5001801986" evidence="1">
    <location>
        <begin position="25"/>
        <end position="94"/>
    </location>
</feature>
<dbReference type="Proteomes" id="UP000198424">
    <property type="component" value="Unassembled WGS sequence"/>
</dbReference>
<evidence type="ECO:0000313" key="5">
    <source>
        <dbReference type="Proteomes" id="UP000198424"/>
    </source>
</evidence>
<keyword evidence="5" id="KW-1185">Reference proteome</keyword>
<dbReference type="EMBL" id="MUGY01000040">
    <property type="protein sequence ID" value="OXA87336.1"/>
    <property type="molecule type" value="Genomic_DNA"/>
</dbReference>
<dbReference type="Pfam" id="PF20130">
    <property type="entry name" value="DUF6520"/>
    <property type="match status" value="1"/>
</dbReference>
<organism evidence="2 4">
    <name type="scientific">Flavobacterium hydatis</name>
    <name type="common">Cytophaga aquatilis</name>
    <dbReference type="NCBI Taxonomy" id="991"/>
    <lineage>
        <taxon>Bacteria</taxon>
        <taxon>Pseudomonadati</taxon>
        <taxon>Bacteroidota</taxon>
        <taxon>Flavobacteriia</taxon>
        <taxon>Flavobacteriales</taxon>
        <taxon>Flavobacteriaceae</taxon>
        <taxon>Flavobacterium</taxon>
    </lineage>
</organism>
<comment type="caution">
    <text evidence="2">The sequence shown here is derived from an EMBL/GenBank/DDBJ whole genome shotgun (WGS) entry which is preliminary data.</text>
</comment>
<reference evidence="2 4" key="1">
    <citation type="submission" date="2014-07" db="EMBL/GenBank/DDBJ databases">
        <title>Genome of Flavobacterium hydatis DSM 2063.</title>
        <authorList>
            <person name="Pipes S.E."/>
            <person name="Stropko S.J."/>
            <person name="Newman J.D."/>
        </authorList>
    </citation>
    <scope>NUCLEOTIDE SEQUENCE [LARGE SCALE GENOMIC DNA]</scope>
    <source>
        <strain evidence="2 4">DSM 2063</strain>
    </source>
</reference>
<dbReference type="InterPro" id="IPR045391">
    <property type="entry name" value="DUF6520"/>
</dbReference>
<name>A0A085ZZG5_FLAHY</name>
<dbReference type="RefSeq" id="WP_035627438.1">
    <property type="nucleotide sequence ID" value="NZ_JBEWQG010000037.1"/>
</dbReference>
<protein>
    <submittedName>
        <fullName evidence="2">Uncharacterized protein</fullName>
    </submittedName>
</protein>
<feature type="signal peptide" evidence="1">
    <location>
        <begin position="1"/>
        <end position="24"/>
    </location>
</feature>
<dbReference type="Proteomes" id="UP000028712">
    <property type="component" value="Unassembled WGS sequence"/>
</dbReference>
<keyword evidence="1" id="KW-0732">Signal</keyword>
<proteinExistence type="predicted"/>
<sequence length="94" mass="9958">MKTLSLKNLLPAGVIALAVCGAFATTSMQSASKKTTTLTQGYNALSNNKCGNVSVDCDDAISENFCHISGDSGPLAYEKTTNNNCVTPLYRYDN</sequence>
<evidence type="ECO:0000313" key="2">
    <source>
        <dbReference type="EMBL" id="KFF09829.1"/>
    </source>
</evidence>
<reference evidence="3 5" key="2">
    <citation type="submission" date="2016-11" db="EMBL/GenBank/DDBJ databases">
        <title>Whole genomes of Flavobacteriaceae.</title>
        <authorList>
            <person name="Stine C."/>
            <person name="Li C."/>
            <person name="Tadesse D."/>
        </authorList>
    </citation>
    <scope>NUCLEOTIDE SEQUENCE [LARGE SCALE GENOMIC DNA]</scope>
    <source>
        <strain evidence="3 5">ATCC 29551</strain>
    </source>
</reference>
<dbReference type="EMBL" id="JPRM01000045">
    <property type="protein sequence ID" value="KFF09829.1"/>
    <property type="molecule type" value="Genomic_DNA"/>
</dbReference>
<evidence type="ECO:0000313" key="3">
    <source>
        <dbReference type="EMBL" id="OXA87336.1"/>
    </source>
</evidence>
<accession>A0A085ZZG5</accession>
<evidence type="ECO:0000313" key="4">
    <source>
        <dbReference type="Proteomes" id="UP000028712"/>
    </source>
</evidence>
<gene>
    <name evidence="3" type="ORF">B0A62_22925</name>
    <name evidence="2" type="ORF">IW20_22215</name>
</gene>
<dbReference type="OrthoDB" id="1361249at2"/>
<evidence type="ECO:0000256" key="1">
    <source>
        <dbReference type="SAM" id="SignalP"/>
    </source>
</evidence>
<dbReference type="AlphaFoldDB" id="A0A085ZZG5"/>